<dbReference type="InterPro" id="IPR006140">
    <property type="entry name" value="D-isomer_DH_NAD-bd"/>
</dbReference>
<evidence type="ECO:0000313" key="4">
    <source>
        <dbReference type="EMBL" id="MBB2205828.1"/>
    </source>
</evidence>
<dbReference type="GO" id="GO:0051287">
    <property type="term" value="F:NAD binding"/>
    <property type="evidence" value="ECO:0007669"/>
    <property type="project" value="InterPro"/>
</dbReference>
<protein>
    <submittedName>
        <fullName evidence="4">Glyoxylate reductase (NADP(+))</fullName>
    </submittedName>
</protein>
<proteinExistence type="predicted"/>
<dbReference type="AlphaFoldDB" id="A0A7W4KF80"/>
<feature type="domain" description="D-isomer specific 2-hydroxyacid dehydrogenase NAD-binding" evidence="3">
    <location>
        <begin position="128"/>
        <end position="295"/>
    </location>
</feature>
<evidence type="ECO:0000256" key="1">
    <source>
        <dbReference type="ARBA" id="ARBA00023002"/>
    </source>
</evidence>
<dbReference type="InterPro" id="IPR036291">
    <property type="entry name" value="NAD(P)-bd_dom_sf"/>
</dbReference>
<name>A0A7W4KF80_9PROT</name>
<evidence type="ECO:0000256" key="2">
    <source>
        <dbReference type="ARBA" id="ARBA00023027"/>
    </source>
</evidence>
<keyword evidence="2" id="KW-0520">NAD</keyword>
<organism evidence="4 5">
    <name type="scientific">Gluconacetobacter takamatsuzukensis</name>
    <dbReference type="NCBI Taxonomy" id="1286190"/>
    <lineage>
        <taxon>Bacteria</taxon>
        <taxon>Pseudomonadati</taxon>
        <taxon>Pseudomonadota</taxon>
        <taxon>Alphaproteobacteria</taxon>
        <taxon>Acetobacterales</taxon>
        <taxon>Acetobacteraceae</taxon>
        <taxon>Gluconacetobacter</taxon>
    </lineage>
</organism>
<keyword evidence="5" id="KW-1185">Reference proteome</keyword>
<keyword evidence="1" id="KW-0560">Oxidoreductase</keyword>
<evidence type="ECO:0000259" key="3">
    <source>
        <dbReference type="Pfam" id="PF02826"/>
    </source>
</evidence>
<dbReference type="Gene3D" id="3.40.50.720">
    <property type="entry name" value="NAD(P)-binding Rossmann-like Domain"/>
    <property type="match status" value="2"/>
</dbReference>
<dbReference type="RefSeq" id="WP_182950365.1">
    <property type="nucleotide sequence ID" value="NZ_JABEQK010000009.1"/>
</dbReference>
<dbReference type="Pfam" id="PF02826">
    <property type="entry name" value="2-Hacid_dh_C"/>
    <property type="match status" value="1"/>
</dbReference>
<sequence length="332" mass="35059">MAVECVDTRLLRAVNQAGPRGTAAFARFSDRIALSEAAHDAPAPWDVAGADILVTGPFAAWKNAPADPPPGWGRGPRWVQIVSAGVDAFPDWLLRDRVVTCGRGNAAVPIAEYVLAALLLHEKRFDALRPASAAEWRAQAGPLQRGVTLGSLEGRTVGLAGYGAIGHAVAARARAFGMRVLAWRSRPWTAEETALVEPAASLGELAARADHLVLALPLTARTRNIVDGPLLAGAKPGLHLVNVARGGLVDEAALLAALDAGRIGAATLDVTSQEPLPDGHPFYRHPRVRLTPHVSWSGPEVAAAGTRRIEENIARFLAGEPLLDVVDPVRGY</sequence>
<gene>
    <name evidence="4" type="ORF">HLH27_12490</name>
</gene>
<evidence type="ECO:0000313" key="5">
    <source>
        <dbReference type="Proteomes" id="UP000540556"/>
    </source>
</evidence>
<reference evidence="4 5" key="1">
    <citation type="submission" date="2020-04" db="EMBL/GenBank/DDBJ databases">
        <title>Description of novel Gluconacetobacter.</title>
        <authorList>
            <person name="Sombolestani A."/>
        </authorList>
    </citation>
    <scope>NUCLEOTIDE SEQUENCE [LARGE SCALE GENOMIC DNA]</scope>
    <source>
        <strain evidence="4 5">LMG 27800</strain>
    </source>
</reference>
<dbReference type="Proteomes" id="UP000540556">
    <property type="component" value="Unassembled WGS sequence"/>
</dbReference>
<dbReference type="EMBL" id="JABEQK010000009">
    <property type="protein sequence ID" value="MBB2205828.1"/>
    <property type="molecule type" value="Genomic_DNA"/>
</dbReference>
<dbReference type="PANTHER" id="PTHR43333">
    <property type="entry name" value="2-HACID_DH_C DOMAIN-CONTAINING PROTEIN"/>
    <property type="match status" value="1"/>
</dbReference>
<dbReference type="GO" id="GO:0016491">
    <property type="term" value="F:oxidoreductase activity"/>
    <property type="evidence" value="ECO:0007669"/>
    <property type="project" value="UniProtKB-KW"/>
</dbReference>
<comment type="caution">
    <text evidence="4">The sequence shown here is derived from an EMBL/GenBank/DDBJ whole genome shotgun (WGS) entry which is preliminary data.</text>
</comment>
<dbReference type="SUPFAM" id="SSF51735">
    <property type="entry name" value="NAD(P)-binding Rossmann-fold domains"/>
    <property type="match status" value="1"/>
</dbReference>
<dbReference type="PANTHER" id="PTHR43333:SF1">
    <property type="entry name" value="D-ISOMER SPECIFIC 2-HYDROXYACID DEHYDROGENASE NAD-BINDING DOMAIN-CONTAINING PROTEIN"/>
    <property type="match status" value="1"/>
</dbReference>
<accession>A0A7W4KF80</accession>